<gene>
    <name evidence="11" type="ORF">PPL_05069</name>
</gene>
<dbReference type="Gene3D" id="2.60.40.1180">
    <property type="entry name" value="Golgi alpha-mannosidase II"/>
    <property type="match status" value="1"/>
</dbReference>
<dbReference type="InParanoid" id="D3B9C5"/>
<dbReference type="SUPFAM" id="SSF51445">
    <property type="entry name" value="(Trans)glycosidases"/>
    <property type="match status" value="1"/>
</dbReference>
<dbReference type="Gene3D" id="3.20.20.70">
    <property type="entry name" value="Aldolase class I"/>
    <property type="match status" value="1"/>
</dbReference>
<keyword evidence="5 8" id="KW-0378">Hydrolase</keyword>
<dbReference type="EC" id="3.2.1.22" evidence="3 8"/>
<proteinExistence type="inferred from homology"/>
<keyword evidence="6 8" id="KW-1015">Disulfide bond</keyword>
<name>D3B9C5_HETP5</name>
<dbReference type="PANTHER" id="PTHR11452:SF83">
    <property type="entry name" value="ALPHA-GALACTOSIDASE"/>
    <property type="match status" value="1"/>
</dbReference>
<evidence type="ECO:0000256" key="1">
    <source>
        <dbReference type="ARBA" id="ARBA00001255"/>
    </source>
</evidence>
<dbReference type="OMA" id="CYSTFAR"/>
<reference evidence="11 12" key="1">
    <citation type="journal article" date="2011" name="Genome Res.">
        <title>Phylogeny-wide analysis of social amoeba genomes highlights ancient origins for complex intercellular communication.</title>
        <authorList>
            <person name="Heidel A.J."/>
            <person name="Lawal H.M."/>
            <person name="Felder M."/>
            <person name="Schilde C."/>
            <person name="Helps N.R."/>
            <person name="Tunggal B."/>
            <person name="Rivero F."/>
            <person name="John U."/>
            <person name="Schleicher M."/>
            <person name="Eichinger L."/>
            <person name="Platzer M."/>
            <person name="Noegel A.A."/>
            <person name="Schaap P."/>
            <person name="Gloeckner G."/>
        </authorList>
    </citation>
    <scope>NUCLEOTIDE SEQUENCE [LARGE SCALE GENOMIC DNA]</scope>
    <source>
        <strain evidence="12">ATCC 26659 / Pp 5 / PN500</strain>
    </source>
</reference>
<feature type="domain" description="Alpha galactosidase C-terminal" evidence="10">
    <location>
        <begin position="573"/>
        <end position="648"/>
    </location>
</feature>
<comment type="similarity">
    <text evidence="2 8">Belongs to the glycosyl hydrolase 27 family.</text>
</comment>
<evidence type="ECO:0000259" key="10">
    <source>
        <dbReference type="Pfam" id="PF17801"/>
    </source>
</evidence>
<dbReference type="PROSITE" id="PS00512">
    <property type="entry name" value="ALPHA_GALACTOSIDASE"/>
    <property type="match status" value="1"/>
</dbReference>
<evidence type="ECO:0000313" key="11">
    <source>
        <dbReference type="EMBL" id="EFA81837.1"/>
    </source>
</evidence>
<dbReference type="InterPro" id="IPR002241">
    <property type="entry name" value="Glyco_hydro_27"/>
</dbReference>
<protein>
    <recommendedName>
        <fullName evidence="3 8">Alpha-galactosidase</fullName>
        <ecNumber evidence="3 8">3.2.1.22</ecNumber>
    </recommendedName>
    <alternativeName>
        <fullName evidence="8">Melibiase</fullName>
    </alternativeName>
</protein>
<evidence type="ECO:0000313" key="12">
    <source>
        <dbReference type="Proteomes" id="UP000001396"/>
    </source>
</evidence>
<feature type="compositionally biased region" description="Low complexity" evidence="9">
    <location>
        <begin position="100"/>
        <end position="121"/>
    </location>
</feature>
<organism evidence="11 12">
    <name type="scientific">Heterostelium pallidum (strain ATCC 26659 / Pp 5 / PN500)</name>
    <name type="common">Cellular slime mold</name>
    <name type="synonym">Polysphondylium pallidum</name>
    <dbReference type="NCBI Taxonomy" id="670386"/>
    <lineage>
        <taxon>Eukaryota</taxon>
        <taxon>Amoebozoa</taxon>
        <taxon>Evosea</taxon>
        <taxon>Eumycetozoa</taxon>
        <taxon>Dictyostelia</taxon>
        <taxon>Acytosteliales</taxon>
        <taxon>Acytosteliaceae</taxon>
        <taxon>Heterostelium</taxon>
    </lineage>
</organism>
<keyword evidence="7 8" id="KW-0326">Glycosidase</keyword>
<dbReference type="PANTHER" id="PTHR11452">
    <property type="entry name" value="ALPHA-GALACTOSIDASE/ALPHA-N-ACETYLGALACTOSAMINIDASE"/>
    <property type="match status" value="1"/>
</dbReference>
<dbReference type="GO" id="GO:0016139">
    <property type="term" value="P:glycoside catabolic process"/>
    <property type="evidence" value="ECO:0007669"/>
    <property type="project" value="TreeGrafter"/>
</dbReference>
<dbReference type="Proteomes" id="UP000001396">
    <property type="component" value="Unassembled WGS sequence"/>
</dbReference>
<dbReference type="GeneID" id="31360555"/>
<dbReference type="InterPro" id="IPR013780">
    <property type="entry name" value="Glyco_hydro_b"/>
</dbReference>
<dbReference type="RefSeq" id="XP_020433954.1">
    <property type="nucleotide sequence ID" value="XM_020575965.1"/>
</dbReference>
<dbReference type="CDD" id="cd14792">
    <property type="entry name" value="GH27"/>
    <property type="match status" value="1"/>
</dbReference>
<dbReference type="InterPro" id="IPR041233">
    <property type="entry name" value="Melibiase_C"/>
</dbReference>
<dbReference type="Pfam" id="PF04134">
    <property type="entry name" value="DCC1-like"/>
    <property type="match status" value="1"/>
</dbReference>
<dbReference type="GO" id="GO:0005737">
    <property type="term" value="C:cytoplasm"/>
    <property type="evidence" value="ECO:0007669"/>
    <property type="project" value="TreeGrafter"/>
</dbReference>
<dbReference type="InterPro" id="IPR013785">
    <property type="entry name" value="Aldolase_TIM"/>
</dbReference>
<dbReference type="FunCoup" id="D3B9C5">
    <property type="interactions" value="5"/>
</dbReference>
<comment type="caution">
    <text evidence="11">The sequence shown here is derived from an EMBL/GenBank/DDBJ whole genome shotgun (WGS) entry which is preliminary data.</text>
</comment>
<dbReference type="Pfam" id="PF16499">
    <property type="entry name" value="Melibiase_2"/>
    <property type="match status" value="1"/>
</dbReference>
<evidence type="ECO:0000256" key="6">
    <source>
        <dbReference type="ARBA" id="ARBA00023157"/>
    </source>
</evidence>
<dbReference type="GO" id="GO:0004557">
    <property type="term" value="F:alpha-galactosidase activity"/>
    <property type="evidence" value="ECO:0007669"/>
    <property type="project" value="UniProtKB-EC"/>
</dbReference>
<dbReference type="GO" id="GO:0015035">
    <property type="term" value="F:protein-disulfide reductase activity"/>
    <property type="evidence" value="ECO:0007669"/>
    <property type="project" value="InterPro"/>
</dbReference>
<comment type="catalytic activity">
    <reaction evidence="1 8">
        <text>Hydrolysis of terminal, non-reducing alpha-D-galactose residues in alpha-D-galactosides, including galactose oligosaccharides, galactomannans and galactolipids.</text>
        <dbReference type="EC" id="3.2.1.22"/>
    </reaction>
</comment>
<evidence type="ECO:0000256" key="7">
    <source>
        <dbReference type="ARBA" id="ARBA00023295"/>
    </source>
</evidence>
<keyword evidence="4" id="KW-0732">Signal</keyword>
<accession>D3B9C5</accession>
<evidence type="ECO:0000256" key="2">
    <source>
        <dbReference type="ARBA" id="ARBA00009743"/>
    </source>
</evidence>
<dbReference type="InterPro" id="IPR017853">
    <property type="entry name" value="GH"/>
</dbReference>
<evidence type="ECO:0000256" key="8">
    <source>
        <dbReference type="RuleBase" id="RU361168"/>
    </source>
</evidence>
<dbReference type="FunFam" id="2.60.40.1180:FF:000008">
    <property type="entry name" value="Alpha-galactosidase"/>
    <property type="match status" value="1"/>
</dbReference>
<dbReference type="InterPro" id="IPR007263">
    <property type="entry name" value="DCC1-like"/>
</dbReference>
<keyword evidence="12" id="KW-1185">Reference proteome</keyword>
<feature type="region of interest" description="Disordered" evidence="9">
    <location>
        <begin position="97"/>
        <end position="129"/>
    </location>
</feature>
<evidence type="ECO:0000256" key="3">
    <source>
        <dbReference type="ARBA" id="ARBA00012755"/>
    </source>
</evidence>
<evidence type="ECO:0000256" key="5">
    <source>
        <dbReference type="ARBA" id="ARBA00022801"/>
    </source>
</evidence>
<dbReference type="Pfam" id="PF17801">
    <property type="entry name" value="Melibiase_C"/>
    <property type="match status" value="1"/>
</dbReference>
<dbReference type="EMBL" id="ADBJ01000022">
    <property type="protein sequence ID" value="EFA81837.1"/>
    <property type="molecule type" value="Genomic_DNA"/>
</dbReference>
<dbReference type="PRINTS" id="PR00740">
    <property type="entry name" value="GLHYDRLASE27"/>
</dbReference>
<dbReference type="AlphaFoldDB" id="D3B9C5"/>
<sequence>MDMACLKMWILRPPLIRYFFFNLHCLKNMRKPKKPGIEKKQTKSDSTFFSLLFCVKQIFKFYKITLSSTLRLVQLIILEKKKDKMIADNQNVSVDINSLQQQQQQQQSEQQQQQQQQPQTQSKPTYRPSDPPRSIIMFDGVCNVCDGFVQFVYPRDTKKRFSYQALQTAKGIEILNYYGIPADLSTIVLIEEETGKHYTKSTAVLRILYYLQNPYPLMYSFYYMPTFLRDFCYGQFAKYRYLVMGKKDTCMIHPGLKDRFVDWRSPILEELEPDETKEIALNNGVALTPPMGWNTWNHFGCETSQINATLIIETAMAMVTSGMAAVGYEYVNLDDCWLAKERDAQGRLQADPIRFPDGIAPLAAYVHSLGLKMGIYGDVGNQTCAGFPGSENYLALDAKTYASWGIDYVKMDGCNFPVDEMKEIYTDLSQYLNATGRPMVYSCSWPAYAQGEYVNFTYVGEICNLWREFDDINDNFDTWTAILDQMMSTGRAPFAGPGNWNDPDMLEIGNGGQTTTEYTSFFSLWSIIAAPLIAGNDLRFMSQDTIDILTNSEVIQVDQDPLGIQGTRIFQQNGNEIWSRQLVGGNTAVVLFNRGSSTSTITLTSQLLNIPSTTKLLTRDLWQHKSAGIFQGSMSFSVPSHGCVMLKLSPQ</sequence>
<dbReference type="STRING" id="670386.D3B9C5"/>
<dbReference type="FunFam" id="3.20.20.70:FF:000202">
    <property type="entry name" value="Alpha-galactosidase"/>
    <property type="match status" value="1"/>
</dbReference>
<evidence type="ECO:0000256" key="4">
    <source>
        <dbReference type="ARBA" id="ARBA00022729"/>
    </source>
</evidence>
<dbReference type="InterPro" id="IPR000111">
    <property type="entry name" value="Glyco_hydro_27/36_CS"/>
</dbReference>
<dbReference type="SUPFAM" id="SSF51011">
    <property type="entry name" value="Glycosyl hydrolase domain"/>
    <property type="match status" value="1"/>
</dbReference>
<evidence type="ECO:0000256" key="9">
    <source>
        <dbReference type="SAM" id="MobiDB-lite"/>
    </source>
</evidence>
<dbReference type="GO" id="GO:0005995">
    <property type="term" value="P:melibiose catabolic process"/>
    <property type="evidence" value="ECO:0007669"/>
    <property type="project" value="UniProtKB-ARBA"/>
</dbReference>